<dbReference type="Gene3D" id="3.30.830.10">
    <property type="entry name" value="Metalloenzyme, LuxS/M16 peptidase-like"/>
    <property type="match status" value="4"/>
</dbReference>
<evidence type="ECO:0000256" key="1">
    <source>
        <dbReference type="ARBA" id="ARBA00007261"/>
    </source>
</evidence>
<feature type="signal peptide" evidence="2">
    <location>
        <begin position="1"/>
        <end position="21"/>
    </location>
</feature>
<reference evidence="5" key="1">
    <citation type="submission" date="2022-01" db="EMBL/GenBank/DDBJ databases">
        <title>Novel bile acid biosynthetic pathways are enriched in the microbiome of centenarians.</title>
        <authorList>
            <person name="Sato Y."/>
            <person name="Atarashi K."/>
            <person name="Plichta R.D."/>
            <person name="Arai Y."/>
            <person name="Sasajima S."/>
            <person name="Kearney M.S."/>
            <person name="Suda W."/>
            <person name="Takeshita K."/>
            <person name="Sasaki T."/>
            <person name="Okamoto S."/>
            <person name="Skelly N.A."/>
            <person name="Okamura Y."/>
            <person name="Vlamakis H."/>
            <person name="Li Y."/>
            <person name="Tanoue T."/>
            <person name="Takei H."/>
            <person name="Nittono H."/>
            <person name="Narushima S."/>
            <person name="Irie J."/>
            <person name="Itoh H."/>
            <person name="Moriya K."/>
            <person name="Sugiura Y."/>
            <person name="Suematsu M."/>
            <person name="Moritoki N."/>
            <person name="Shibata S."/>
            <person name="Littman R.D."/>
            <person name="Fischbach A.M."/>
            <person name="Uwamino Y."/>
            <person name="Inoue T."/>
            <person name="Honda A."/>
            <person name="Hattori M."/>
            <person name="Murai T."/>
            <person name="Xavier J.R."/>
            <person name="Hirose N."/>
            <person name="Honda K."/>
        </authorList>
    </citation>
    <scope>NUCLEOTIDE SEQUENCE</scope>
    <source>
        <strain evidence="5">CE91-St3</strain>
    </source>
</reference>
<dbReference type="Pfam" id="PF05193">
    <property type="entry name" value="Peptidase_M16_C"/>
    <property type="match status" value="2"/>
</dbReference>
<dbReference type="RefSeq" id="WP_005637893.1">
    <property type="nucleotide sequence ID" value="NZ_BAABYG010000001.1"/>
</dbReference>
<dbReference type="AlphaFoldDB" id="A0AA37K738"/>
<dbReference type="PANTHER" id="PTHR11851">
    <property type="entry name" value="METALLOPROTEASE"/>
    <property type="match status" value="1"/>
</dbReference>
<dbReference type="InterPro" id="IPR011249">
    <property type="entry name" value="Metalloenz_LuxS/M16"/>
</dbReference>
<organism evidence="5 6">
    <name type="scientific">Parabacteroides merdae</name>
    <dbReference type="NCBI Taxonomy" id="46503"/>
    <lineage>
        <taxon>Bacteria</taxon>
        <taxon>Pseudomonadati</taxon>
        <taxon>Bacteroidota</taxon>
        <taxon>Bacteroidia</taxon>
        <taxon>Bacteroidales</taxon>
        <taxon>Tannerellaceae</taxon>
        <taxon>Parabacteroides</taxon>
    </lineage>
</organism>
<feature type="chain" id="PRO_5041461655" evidence="2">
    <location>
        <begin position="22"/>
        <end position="962"/>
    </location>
</feature>
<dbReference type="InterPro" id="IPR007863">
    <property type="entry name" value="Peptidase_M16_C"/>
</dbReference>
<comment type="caution">
    <text evidence="5">The sequence shown here is derived from an EMBL/GenBank/DDBJ whole genome shotgun (WGS) entry which is preliminary data.</text>
</comment>
<sequence length="962" mass="109250">MTVKLKVVMMVFACCSYQSQAEDLNALKVKEYRLENGLTVWLNEDHSQPKVFGAVVVKAGAKDCPDTGIAHYFEHMMFKGTDRIGTLDYESEKVLLDSIAMKYDELAMTEDTAARARLQKEINELSIRSSEYVIPNEFNRLINRFGGSGLNAATSYDATIYFNTFSPQYMVQWAEINSERLINPVFRLFQSELETVYEEKNMYGDFIGGQVMDTLMARYFGPHPYAYPIIGSTKNLKNPRLTEMHKFFEDYYVASNMALILSGDFDAQQVMPILEKAFSRIRSGNAPKQEKVMLPPFNGRETMKVKFPIPFIKAMGLGFRGVSANHEDQVALNIAVNLLNNANGTGYLDKLMVEHKLMGALAINESMNEAGILAVAIMPKLLIQSYSSAEKMVWDEINRVKNGDFSDEMFNSLKLEQKRQYASSLENIDSRATIMMNLFSQGKSWNDYLNEVARIESITKEDVVRVAQKYFSNNYLCVTKSTGKYPKDNLPKPAFSPVVPRNADASSSYAKQLEKIPEQQVAPRIIDFEKDVKTSKLTPLVTLYTTPNPLNDIFTLNISYGIGALEQPELMQLTNYLQLLGTESLSFEQFRSRLQSIGSTLAFDVTPDAFVMKVTGFDNHIDETMELVGDFIRHAKADDKKLRQIVDDAKVSEKAFFKSGDNVASALLEQVKYGDQSRYLRKLSLSQIKKLKGKDMLAIYDKVRSVQCDLHYCGTLPVEKVIGTIRQHLPLERTTVASNSPYYRELKQYDRPTVFFIDMPDMAQSIVYGYVKGDPVDDKASRHASQLFSVYFGGDMSSLMFQEIREFRSFAYRTSGRYQLPNHAHKGTAGSFTAMLSTQSDKTLDALGVLDSLIREMPLKPERMEAVKQTLVNRINNDYPPFRNLSEKVASARMEGFDRDPAEEFLRDIATMDMQDISRFYQEQISGRPVVYVITGNRKHIDMKKLAEYGTIIKVKKKGIYK</sequence>
<dbReference type="GeneID" id="49202042"/>
<name>A0AA37K738_9BACT</name>
<evidence type="ECO:0000313" key="6">
    <source>
        <dbReference type="Proteomes" id="UP001055114"/>
    </source>
</evidence>
<dbReference type="PANTHER" id="PTHR11851:SF49">
    <property type="entry name" value="MITOCHONDRIAL-PROCESSING PEPTIDASE SUBUNIT ALPHA"/>
    <property type="match status" value="1"/>
</dbReference>
<feature type="domain" description="Peptidase M16 C-terminal" evidence="4">
    <location>
        <begin position="242"/>
        <end position="414"/>
    </location>
</feature>
<dbReference type="Pfam" id="PF00675">
    <property type="entry name" value="Peptidase_M16"/>
    <property type="match status" value="1"/>
</dbReference>
<dbReference type="SUPFAM" id="SSF63411">
    <property type="entry name" value="LuxS/MPP-like metallohydrolase"/>
    <property type="match status" value="4"/>
</dbReference>
<dbReference type="EMBL" id="BQNZ01000001">
    <property type="protein sequence ID" value="GKH71775.1"/>
    <property type="molecule type" value="Genomic_DNA"/>
</dbReference>
<evidence type="ECO:0000259" key="4">
    <source>
        <dbReference type="Pfam" id="PF05193"/>
    </source>
</evidence>
<proteinExistence type="inferred from homology"/>
<dbReference type="InterPro" id="IPR050361">
    <property type="entry name" value="MPP/UQCRC_Complex"/>
</dbReference>
<keyword evidence="2" id="KW-0732">Signal</keyword>
<evidence type="ECO:0000259" key="3">
    <source>
        <dbReference type="Pfam" id="PF00675"/>
    </source>
</evidence>
<dbReference type="Proteomes" id="UP001055114">
    <property type="component" value="Unassembled WGS sequence"/>
</dbReference>
<comment type="similarity">
    <text evidence="1">Belongs to the peptidase M16 family.</text>
</comment>
<accession>A0AA37K738</accession>
<dbReference type="GO" id="GO:0046872">
    <property type="term" value="F:metal ion binding"/>
    <property type="evidence" value="ECO:0007669"/>
    <property type="project" value="InterPro"/>
</dbReference>
<evidence type="ECO:0000313" key="5">
    <source>
        <dbReference type="EMBL" id="GKH71775.1"/>
    </source>
</evidence>
<gene>
    <name evidence="5" type="ORF">CE91St3_16380</name>
</gene>
<feature type="domain" description="Peptidase M16 N-terminal" evidence="3">
    <location>
        <begin position="40"/>
        <end position="87"/>
    </location>
</feature>
<dbReference type="InterPro" id="IPR011765">
    <property type="entry name" value="Pept_M16_N"/>
</dbReference>
<feature type="domain" description="Peptidase M16 C-terminal" evidence="4">
    <location>
        <begin position="708"/>
        <end position="857"/>
    </location>
</feature>
<evidence type="ECO:0000256" key="2">
    <source>
        <dbReference type="SAM" id="SignalP"/>
    </source>
</evidence>
<protein>
    <submittedName>
        <fullName evidence="5">Peptidase M16</fullName>
    </submittedName>
</protein>